<dbReference type="InterPro" id="IPR041076">
    <property type="entry name" value="DUF5614"/>
</dbReference>
<evidence type="ECO:0000313" key="4">
    <source>
        <dbReference type="WBParaSite" id="ACOC_0001269601-mRNA-1"/>
    </source>
</evidence>
<dbReference type="AlphaFoldDB" id="A0A0R3Q140"/>
<feature type="domain" description="DUF5614" evidence="1">
    <location>
        <begin position="23"/>
        <end position="79"/>
    </location>
</feature>
<evidence type="ECO:0000313" key="3">
    <source>
        <dbReference type="Proteomes" id="UP000267027"/>
    </source>
</evidence>
<proteinExistence type="predicted"/>
<dbReference type="Proteomes" id="UP000267027">
    <property type="component" value="Unassembled WGS sequence"/>
</dbReference>
<dbReference type="EMBL" id="UYYA01005171">
    <property type="protein sequence ID" value="VDM64282.1"/>
    <property type="molecule type" value="Genomic_DNA"/>
</dbReference>
<protein>
    <submittedName>
        <fullName evidence="4">DUF5614 domain-containing protein</fullName>
    </submittedName>
</protein>
<name>A0A0R3Q140_ANGCS</name>
<reference evidence="2 3" key="2">
    <citation type="submission" date="2018-11" db="EMBL/GenBank/DDBJ databases">
        <authorList>
            <consortium name="Pathogen Informatics"/>
        </authorList>
    </citation>
    <scope>NUCLEOTIDE SEQUENCE [LARGE SCALE GENOMIC DNA]</scope>
    <source>
        <strain evidence="2 3">Costa Rica</strain>
    </source>
</reference>
<evidence type="ECO:0000313" key="2">
    <source>
        <dbReference type="EMBL" id="VDM64282.1"/>
    </source>
</evidence>
<dbReference type="WBParaSite" id="ACOC_0001269601-mRNA-1">
    <property type="protein sequence ID" value="ACOC_0001269601-mRNA-1"/>
    <property type="gene ID" value="ACOC_0001269601"/>
</dbReference>
<accession>A0A0R3Q140</accession>
<evidence type="ECO:0000259" key="1">
    <source>
        <dbReference type="Pfam" id="PF18474"/>
    </source>
</evidence>
<keyword evidence="3" id="KW-1185">Reference proteome</keyword>
<organism evidence="4">
    <name type="scientific">Angiostrongylus costaricensis</name>
    <name type="common">Nematode worm</name>
    <dbReference type="NCBI Taxonomy" id="334426"/>
    <lineage>
        <taxon>Eukaryota</taxon>
        <taxon>Metazoa</taxon>
        <taxon>Ecdysozoa</taxon>
        <taxon>Nematoda</taxon>
        <taxon>Chromadorea</taxon>
        <taxon>Rhabditida</taxon>
        <taxon>Rhabditina</taxon>
        <taxon>Rhabditomorpha</taxon>
        <taxon>Strongyloidea</taxon>
        <taxon>Metastrongylidae</taxon>
        <taxon>Angiostrongylus</taxon>
    </lineage>
</organism>
<dbReference type="STRING" id="334426.A0A0R3Q140"/>
<dbReference type="Pfam" id="PF18474">
    <property type="entry name" value="DUF5614"/>
    <property type="match status" value="1"/>
</dbReference>
<sequence length="126" mass="13942">MSADEDLAYLLAGRLDAARKLELQLCDPHYSSVQGVSKLRNRLASELKFLEGIASGKTRLEKKYIETSNVTHFENIISVSFQMAGLFQRNFSPPEVVFEFVGGVPDAIAAKLRSRGVIVIGEEVQL</sequence>
<gene>
    <name evidence="2" type="ORF">ACOC_LOCUS12697</name>
</gene>
<dbReference type="OrthoDB" id="441890at2759"/>
<reference evidence="4" key="1">
    <citation type="submission" date="2017-02" db="UniProtKB">
        <authorList>
            <consortium name="WormBaseParasite"/>
        </authorList>
    </citation>
    <scope>IDENTIFICATION</scope>
</reference>